<dbReference type="EMBL" id="SLXM01000004">
    <property type="protein sequence ID" value="TCP25075.1"/>
    <property type="molecule type" value="Genomic_DNA"/>
</dbReference>
<dbReference type="InterPro" id="IPR036249">
    <property type="entry name" value="Thioredoxin-like_sf"/>
</dbReference>
<dbReference type="PROSITE" id="PS51257">
    <property type="entry name" value="PROKAR_LIPOPROTEIN"/>
    <property type="match status" value="1"/>
</dbReference>
<dbReference type="Pfam" id="PF00085">
    <property type="entry name" value="Thioredoxin"/>
    <property type="match status" value="1"/>
</dbReference>
<dbReference type="OrthoDB" id="6398367at2"/>
<feature type="chain" id="PRO_5020649154" evidence="1">
    <location>
        <begin position="22"/>
        <end position="183"/>
    </location>
</feature>
<dbReference type="InterPro" id="IPR013766">
    <property type="entry name" value="Thioredoxin_domain"/>
</dbReference>
<dbReference type="CDD" id="cd02947">
    <property type="entry name" value="TRX_family"/>
    <property type="match status" value="1"/>
</dbReference>
<keyword evidence="4" id="KW-1185">Reference proteome</keyword>
<reference evidence="3 4" key="1">
    <citation type="submission" date="2019-03" db="EMBL/GenBank/DDBJ databases">
        <title>Genomic Encyclopedia of Type Strains, Phase IV (KMG-IV): sequencing the most valuable type-strain genomes for metagenomic binning, comparative biology and taxonomic classification.</title>
        <authorList>
            <person name="Goeker M."/>
        </authorList>
    </citation>
    <scope>NUCLEOTIDE SEQUENCE [LARGE SCALE GENOMIC DNA]</scope>
    <source>
        <strain evidence="3 4">DSM 14836</strain>
    </source>
</reference>
<dbReference type="GO" id="GO:0016853">
    <property type="term" value="F:isomerase activity"/>
    <property type="evidence" value="ECO:0007669"/>
    <property type="project" value="UniProtKB-KW"/>
</dbReference>
<dbReference type="InterPro" id="IPR050620">
    <property type="entry name" value="Thioredoxin_H-type-like"/>
</dbReference>
<evidence type="ECO:0000313" key="3">
    <source>
        <dbReference type="EMBL" id="TCP25075.1"/>
    </source>
</evidence>
<comment type="caution">
    <text evidence="3">The sequence shown here is derived from an EMBL/GenBank/DDBJ whole genome shotgun (WGS) entry which is preliminary data.</text>
</comment>
<evidence type="ECO:0000256" key="1">
    <source>
        <dbReference type="SAM" id="SignalP"/>
    </source>
</evidence>
<sequence length="183" mass="20984">MKKTLLLVSIILLAACASSQKTVNTTSKPKAVKNADGNLVGYAVKDDFKQEPYGSEWFNDYYAYYETDKNTIENLKPLLENITIKGFMGTWCDDSKRETPNFYKIIDEVGFNYNNLDFVTVNRDKKANGIEKGYHIERVPTFIFYKNGKEIGRFVEHTVDGATLEHDILQIVAQKGYKHAYEK</sequence>
<feature type="domain" description="Thioredoxin" evidence="2">
    <location>
        <begin position="21"/>
        <end position="177"/>
    </location>
</feature>
<dbReference type="SUPFAM" id="SSF52833">
    <property type="entry name" value="Thioredoxin-like"/>
    <property type="match status" value="1"/>
</dbReference>
<gene>
    <name evidence="3" type="ORF">EV195_104106</name>
</gene>
<dbReference type="PANTHER" id="PTHR10438">
    <property type="entry name" value="THIOREDOXIN"/>
    <property type="match status" value="1"/>
</dbReference>
<dbReference type="PROSITE" id="PS51352">
    <property type="entry name" value="THIOREDOXIN_2"/>
    <property type="match status" value="1"/>
</dbReference>
<feature type="signal peptide" evidence="1">
    <location>
        <begin position="1"/>
        <end position="21"/>
    </location>
</feature>
<name>A0A4R2NUM7_9FLAO</name>
<dbReference type="AlphaFoldDB" id="A0A4R2NUM7"/>
<dbReference type="Proteomes" id="UP000294564">
    <property type="component" value="Unassembled WGS sequence"/>
</dbReference>
<dbReference type="PANTHER" id="PTHR10438:SF405">
    <property type="entry name" value="THIOREDOXIN DOMAIN-CONTAINING PROTEIN"/>
    <property type="match status" value="1"/>
</dbReference>
<accession>A0A4R2NUM7</accession>
<keyword evidence="1" id="KW-0732">Signal</keyword>
<keyword evidence="3" id="KW-0413">Isomerase</keyword>
<organism evidence="3 4">
    <name type="scientific">Tenacibaculum skagerrakense</name>
    <dbReference type="NCBI Taxonomy" id="186571"/>
    <lineage>
        <taxon>Bacteria</taxon>
        <taxon>Pseudomonadati</taxon>
        <taxon>Bacteroidota</taxon>
        <taxon>Flavobacteriia</taxon>
        <taxon>Flavobacteriales</taxon>
        <taxon>Flavobacteriaceae</taxon>
        <taxon>Tenacibaculum</taxon>
    </lineage>
</organism>
<dbReference type="Gene3D" id="3.40.30.10">
    <property type="entry name" value="Glutaredoxin"/>
    <property type="match status" value="1"/>
</dbReference>
<protein>
    <submittedName>
        <fullName evidence="3">Thiol-disulfide isomerase/thioredoxin</fullName>
    </submittedName>
</protein>
<evidence type="ECO:0000259" key="2">
    <source>
        <dbReference type="PROSITE" id="PS51352"/>
    </source>
</evidence>
<evidence type="ECO:0000313" key="4">
    <source>
        <dbReference type="Proteomes" id="UP000294564"/>
    </source>
</evidence>
<dbReference type="RefSeq" id="WP_132794461.1">
    <property type="nucleotide sequence ID" value="NZ_SLXM01000004.1"/>
</dbReference>
<proteinExistence type="predicted"/>